<proteinExistence type="predicted"/>
<evidence type="ECO:0000313" key="3">
    <source>
        <dbReference type="Proteomes" id="UP000265631"/>
    </source>
</evidence>
<gene>
    <name evidence="2" type="ORF">FIE12Z_2458</name>
</gene>
<accession>A0A395MZG5</accession>
<feature type="domain" description="Heterokaryon incompatibility" evidence="1">
    <location>
        <begin position="223"/>
        <end position="307"/>
    </location>
</feature>
<dbReference type="PANTHER" id="PTHR33112:SF16">
    <property type="entry name" value="HETEROKARYON INCOMPATIBILITY DOMAIN-CONTAINING PROTEIN"/>
    <property type="match status" value="1"/>
</dbReference>
<keyword evidence="3" id="KW-1185">Reference proteome</keyword>
<dbReference type="InterPro" id="IPR010730">
    <property type="entry name" value="HET"/>
</dbReference>
<organism evidence="2 3">
    <name type="scientific">Fusarium flagelliforme</name>
    <dbReference type="NCBI Taxonomy" id="2675880"/>
    <lineage>
        <taxon>Eukaryota</taxon>
        <taxon>Fungi</taxon>
        <taxon>Dikarya</taxon>
        <taxon>Ascomycota</taxon>
        <taxon>Pezizomycotina</taxon>
        <taxon>Sordariomycetes</taxon>
        <taxon>Hypocreomycetidae</taxon>
        <taxon>Hypocreales</taxon>
        <taxon>Nectriaceae</taxon>
        <taxon>Fusarium</taxon>
        <taxon>Fusarium incarnatum-equiseti species complex</taxon>
    </lineage>
</organism>
<protein>
    <recommendedName>
        <fullName evidence="1">Heterokaryon incompatibility domain-containing protein</fullName>
    </recommendedName>
</protein>
<dbReference type="PANTHER" id="PTHR33112">
    <property type="entry name" value="DOMAIN PROTEIN, PUTATIVE-RELATED"/>
    <property type="match status" value="1"/>
</dbReference>
<comment type="caution">
    <text evidence="2">The sequence shown here is derived from an EMBL/GenBank/DDBJ whole genome shotgun (WGS) entry which is preliminary data.</text>
</comment>
<reference evidence="2 3" key="1">
    <citation type="journal article" date="2018" name="PLoS Pathog.">
        <title>Evolution of structural diversity of trichothecenes, a family of toxins produced by plant pathogenic and entomopathogenic fungi.</title>
        <authorList>
            <person name="Proctor R.H."/>
            <person name="McCormick S.P."/>
            <person name="Kim H.S."/>
            <person name="Cardoza R.E."/>
            <person name="Stanley A.M."/>
            <person name="Lindo L."/>
            <person name="Kelly A."/>
            <person name="Brown D.W."/>
            <person name="Lee T."/>
            <person name="Vaughan M.M."/>
            <person name="Alexander N.J."/>
            <person name="Busman M."/>
            <person name="Gutierrez S."/>
        </authorList>
    </citation>
    <scope>NUCLEOTIDE SEQUENCE [LARGE SCALE GENOMIC DNA]</scope>
    <source>
        <strain evidence="2 3">NRRL 13405</strain>
    </source>
</reference>
<dbReference type="AlphaFoldDB" id="A0A395MZG5"/>
<name>A0A395MZG5_9HYPO</name>
<dbReference type="Pfam" id="PF06985">
    <property type="entry name" value="HET"/>
    <property type="match status" value="1"/>
</dbReference>
<evidence type="ECO:0000259" key="1">
    <source>
        <dbReference type="Pfam" id="PF06985"/>
    </source>
</evidence>
<sequence length="714" mass="79894">MGASESLPVVSKSPEYLSLKDGTLCAWCDDGLKRISEDGEPYRTRAVADLVEASKYCHYCAMWMEGLRQSGRELKEDGQVTALKQHPLAQNTVDPKDVKLQFINYHDWQLGTSAQYICWPFQGHMWAKLDVVPAERAAMISTNPLATSDKTDLIKEWMRRCGNDHNNCKVTKGPSWKPSRLLHLSSESESLEVRLVDGADVPDRVDYMTVNHNESSAGLTKDNLEEFKKPISTTDLPRCFVAACEMARTLGKEYVWFESLCVIQDDPDDEAGRMASTSENSWLHLVVHSASDDGKFVSGAHATRDENSWLPIWVRREWGGPSSGDHCVSRNDDWWTAVSRSSVNKQALTVEARILSPRVLHLRLEQLVFECGSMRVCERLPLGGPTSSSDPVSALKSFIMQARNHGLEHLTRESLFKAWGNVVRVYGQAHVAGEIDKLAALRGLVDAFYPAFKHIAESEIEANKHGKDSREQEAGDDKQQHLSIAGLWRPCLEMQLAWRATSNVQRFQLDGLAPPASGKRYNDYVAPSWSWCSLKGALIEPQGVSPVDIYFATVLDVKTMPNPGHGSKEARRSSIYIEGSVIPIAGLGKGNGMKLINFDTVNKDPGSGWQGKTIDIDSKNYWDVDFEEEAARCQGPFAMPIFADMTRITNPLHCLVLDRRDDERGMYAVRLGAFVLDNMDDVKAFWKGLKAFDSVSPDEYKKTDGVLQRSFEVR</sequence>
<dbReference type="Proteomes" id="UP000265631">
    <property type="component" value="Unassembled WGS sequence"/>
</dbReference>
<evidence type="ECO:0000313" key="2">
    <source>
        <dbReference type="EMBL" id="RFN53308.1"/>
    </source>
</evidence>
<dbReference type="EMBL" id="PXXK01000047">
    <property type="protein sequence ID" value="RFN53308.1"/>
    <property type="molecule type" value="Genomic_DNA"/>
</dbReference>